<proteinExistence type="predicted"/>
<feature type="coiled-coil region" evidence="1">
    <location>
        <begin position="211"/>
        <end position="238"/>
    </location>
</feature>
<evidence type="ECO:0000313" key="3">
    <source>
        <dbReference type="EMBL" id="MQL96879.1"/>
    </source>
</evidence>
<name>A0A843W0M3_COLES</name>
<feature type="region of interest" description="Disordered" evidence="2">
    <location>
        <begin position="323"/>
        <end position="382"/>
    </location>
</feature>
<evidence type="ECO:0008006" key="5">
    <source>
        <dbReference type="Google" id="ProtNLM"/>
    </source>
</evidence>
<dbReference type="AlphaFoldDB" id="A0A843W0M3"/>
<dbReference type="SMR" id="A0A843W0M3"/>
<dbReference type="GO" id="GO:0008356">
    <property type="term" value="P:asymmetric cell division"/>
    <property type="evidence" value="ECO:0007669"/>
    <property type="project" value="InterPro"/>
</dbReference>
<protein>
    <recommendedName>
        <fullName evidence="5">Protein POLAR LOCALIZATION DURING ASYMMETRIC DIVISION AND REDISTRIBUTION</fullName>
    </recommendedName>
</protein>
<evidence type="ECO:0000313" key="4">
    <source>
        <dbReference type="Proteomes" id="UP000652761"/>
    </source>
</evidence>
<dbReference type="OrthoDB" id="1916242at2759"/>
<gene>
    <name evidence="3" type="ORF">Taro_029562</name>
</gene>
<evidence type="ECO:0000256" key="1">
    <source>
        <dbReference type="SAM" id="Coils"/>
    </source>
</evidence>
<feature type="region of interest" description="Disordered" evidence="2">
    <location>
        <begin position="53"/>
        <end position="87"/>
    </location>
</feature>
<evidence type="ECO:0000256" key="2">
    <source>
        <dbReference type="SAM" id="MobiDB-lite"/>
    </source>
</evidence>
<comment type="caution">
    <text evidence="3">The sequence shown here is derived from an EMBL/GenBank/DDBJ whole genome shotgun (WGS) entry which is preliminary data.</text>
</comment>
<feature type="compositionally biased region" description="Basic residues" evidence="2">
    <location>
        <begin position="65"/>
        <end position="79"/>
    </location>
</feature>
<dbReference type="EMBL" id="NMUH01001971">
    <property type="protein sequence ID" value="MQL96879.1"/>
    <property type="molecule type" value="Genomic_DNA"/>
</dbReference>
<feature type="compositionally biased region" description="Acidic residues" evidence="2">
    <location>
        <begin position="359"/>
        <end position="372"/>
    </location>
</feature>
<feature type="region of interest" description="Disordered" evidence="2">
    <location>
        <begin position="143"/>
        <end position="170"/>
    </location>
</feature>
<dbReference type="PANTHER" id="PTHR33476">
    <property type="entry name" value="EMB|CAB62613.1"/>
    <property type="match status" value="1"/>
</dbReference>
<dbReference type="InterPro" id="IPR040348">
    <property type="entry name" value="POLAR-like"/>
</dbReference>
<organism evidence="3 4">
    <name type="scientific">Colocasia esculenta</name>
    <name type="common">Wild taro</name>
    <name type="synonym">Arum esculentum</name>
    <dbReference type="NCBI Taxonomy" id="4460"/>
    <lineage>
        <taxon>Eukaryota</taxon>
        <taxon>Viridiplantae</taxon>
        <taxon>Streptophyta</taxon>
        <taxon>Embryophyta</taxon>
        <taxon>Tracheophyta</taxon>
        <taxon>Spermatophyta</taxon>
        <taxon>Magnoliopsida</taxon>
        <taxon>Liliopsida</taxon>
        <taxon>Araceae</taxon>
        <taxon>Aroideae</taxon>
        <taxon>Colocasieae</taxon>
        <taxon>Colocasia</taxon>
    </lineage>
</organism>
<dbReference type="PANTHER" id="PTHR33476:SF22">
    <property type="entry name" value="PROTEIN POLAR LOCALIZATION DURING ASYMMETRIC DIVISION AND REDISTRIBUTION"/>
    <property type="match status" value="1"/>
</dbReference>
<keyword evidence="1" id="KW-0175">Coiled coil</keyword>
<reference evidence="3" key="1">
    <citation type="submission" date="2017-07" db="EMBL/GenBank/DDBJ databases">
        <title>Taro Niue Genome Assembly and Annotation.</title>
        <authorList>
            <person name="Atibalentja N."/>
            <person name="Keating K."/>
            <person name="Fields C.J."/>
        </authorList>
    </citation>
    <scope>NUCLEOTIDE SEQUENCE</scope>
    <source>
        <strain evidence="3">Niue_2</strain>
        <tissue evidence="3">Leaf</tissue>
    </source>
</reference>
<sequence>MGLSPGGRRGVLVLLAARVCRLPRGESNARRGRAGGKEEEEMRIADILREEEDEQCCGDGGGGSGRRRRRRWGKRRKRGSPSSGSPRCLLSRWLPSRQFLCRACGDGYKDGVVEEVEEEESERGGEEGREISSVTSLWSAAAAGASSSADKEGECASTSEAMASSGDGEITLAGSEERKTSDTEGKPEQTSLNIGMGAGLLFLLTRSITEFNKMIELRKEMEGMLKEVKEEIQRKDAAPSSGESKNNLTFCGSNSWADTEQSNDLYLHDCNPCLELVEEASFFTEPDNRLKYDKFSEDANSPRIDEIEAELVSELELIQLNLEKQDSSEEPTAEFSGETTDPSARFSLSLGGQDNPQEWAEEQEEEEEDNDGDNTRDHYGVCPQELTRRLHELLETRQQERIAELESALELAHIKLREKEMEVSLWRDAAQLVSQDEEETLFK</sequence>
<accession>A0A843W0M3</accession>
<keyword evidence="4" id="KW-1185">Reference proteome</keyword>
<dbReference type="Proteomes" id="UP000652761">
    <property type="component" value="Unassembled WGS sequence"/>
</dbReference>